<organism evidence="2 3">
    <name type="scientific">Ruminococcus albus SY3</name>
    <dbReference type="NCBI Taxonomy" id="1341156"/>
    <lineage>
        <taxon>Bacteria</taxon>
        <taxon>Bacillati</taxon>
        <taxon>Bacillota</taxon>
        <taxon>Clostridia</taxon>
        <taxon>Eubacteriales</taxon>
        <taxon>Oscillospiraceae</taxon>
        <taxon>Ruminococcus</taxon>
    </lineage>
</organism>
<dbReference type="PANTHER" id="PTHR45138">
    <property type="entry name" value="REGULATORY COMPONENTS OF SENSORY TRANSDUCTION SYSTEM"/>
    <property type="match status" value="1"/>
</dbReference>
<protein>
    <submittedName>
        <fullName evidence="2">Diguanylate cyclase</fullName>
    </submittedName>
</protein>
<dbReference type="EMBL" id="JEOB01000001">
    <property type="protein sequence ID" value="EXM40526.1"/>
    <property type="molecule type" value="Genomic_DNA"/>
</dbReference>
<evidence type="ECO:0000313" key="3">
    <source>
        <dbReference type="Proteomes" id="UP000021369"/>
    </source>
</evidence>
<sequence length="471" mass="53515">MDFQNVVDSISTAACVVSVETFEDGSCGKFRIVTGNRAYLDTIERPMENVVMLTKKFVPNSEYTEYLNRDLNFEDSCYRAAVEKKLLHSYAHPARFDVWFNMSFLPLAGDEGNLHFCMYIMEINFKPDAKRLSTISADIASAVLETCIRLRSDDDFSTIMNDICEDIRELCDSEHCCLLLMDKAKRSCSVLCEAFSKDSKLLPMEKYLDENFYSIAESWKDTIAGSNCLIVKRESDMEVVRERNPVWHDSITKAGGKTIVLFPLEFKNELLGYIWALNFSAEAADTIKETLELTTFILASEIYSYKMMDKLHVLSSKDMLTGVMNRNEMNNYVDALIKGKKGESVGVVFADLNGLKVINDTKGHTAGDELLKKASAALQEVFSPHDIFRAGGDEFVVVLTDVTEEELYRKTEELRETAKKYSDLVFAVGYAYEPALAEVRTALRVADENMYLDKKHYYEMHPEKKRSSVAK</sequence>
<dbReference type="Gene3D" id="3.30.70.270">
    <property type="match status" value="1"/>
</dbReference>
<feature type="domain" description="GGDEF" evidence="1">
    <location>
        <begin position="343"/>
        <end position="463"/>
    </location>
</feature>
<accession>A0A011VYZ1</accession>
<dbReference type="Gene3D" id="3.30.450.40">
    <property type="match status" value="1"/>
</dbReference>
<reference evidence="2 3" key="1">
    <citation type="submission" date="2013-06" db="EMBL/GenBank/DDBJ databases">
        <title>Rumen cellulosomics: divergent fiber-degrading strategies revealed by comparative genome-wide analysis of six Ruminococcal strains.</title>
        <authorList>
            <person name="Dassa B."/>
            <person name="Borovok I."/>
            <person name="Lamed R."/>
            <person name="Flint H."/>
            <person name="Yeoman C.J."/>
            <person name="White B."/>
            <person name="Bayer E.A."/>
        </authorList>
    </citation>
    <scope>NUCLEOTIDE SEQUENCE [LARGE SCALE GENOMIC DNA]</scope>
    <source>
        <strain evidence="2 3">SY3</strain>
    </source>
</reference>
<dbReference type="SUPFAM" id="SSF55781">
    <property type="entry name" value="GAF domain-like"/>
    <property type="match status" value="1"/>
</dbReference>
<dbReference type="InterPro" id="IPR000160">
    <property type="entry name" value="GGDEF_dom"/>
</dbReference>
<evidence type="ECO:0000313" key="2">
    <source>
        <dbReference type="EMBL" id="EXM40526.1"/>
    </source>
</evidence>
<dbReference type="GO" id="GO:0052621">
    <property type="term" value="F:diguanylate cyclase activity"/>
    <property type="evidence" value="ECO:0007669"/>
    <property type="project" value="TreeGrafter"/>
</dbReference>
<dbReference type="PROSITE" id="PS50887">
    <property type="entry name" value="GGDEF"/>
    <property type="match status" value="1"/>
</dbReference>
<proteinExistence type="predicted"/>
<gene>
    <name evidence="2" type="ORF">RASY3_01310</name>
</gene>
<keyword evidence="3" id="KW-1185">Reference proteome</keyword>
<name>A0A011VYZ1_RUMAL</name>
<dbReference type="SMART" id="SM00267">
    <property type="entry name" value="GGDEF"/>
    <property type="match status" value="1"/>
</dbReference>
<dbReference type="CDD" id="cd01949">
    <property type="entry name" value="GGDEF"/>
    <property type="match status" value="1"/>
</dbReference>
<dbReference type="InterPro" id="IPR029016">
    <property type="entry name" value="GAF-like_dom_sf"/>
</dbReference>
<dbReference type="OrthoDB" id="9801014at2"/>
<dbReference type="Proteomes" id="UP000021369">
    <property type="component" value="Unassembled WGS sequence"/>
</dbReference>
<dbReference type="NCBIfam" id="TIGR00254">
    <property type="entry name" value="GGDEF"/>
    <property type="match status" value="1"/>
</dbReference>
<dbReference type="PATRIC" id="fig|1341156.4.peg.790"/>
<dbReference type="Pfam" id="PF00990">
    <property type="entry name" value="GGDEF"/>
    <property type="match status" value="1"/>
</dbReference>
<dbReference type="SUPFAM" id="SSF55073">
    <property type="entry name" value="Nucleotide cyclase"/>
    <property type="match status" value="1"/>
</dbReference>
<dbReference type="PANTHER" id="PTHR45138:SF9">
    <property type="entry name" value="DIGUANYLATE CYCLASE DGCM-RELATED"/>
    <property type="match status" value="1"/>
</dbReference>
<dbReference type="InterPro" id="IPR043128">
    <property type="entry name" value="Rev_trsase/Diguanyl_cyclase"/>
</dbReference>
<dbReference type="AlphaFoldDB" id="A0A011VYZ1"/>
<dbReference type="InterPro" id="IPR029787">
    <property type="entry name" value="Nucleotide_cyclase"/>
</dbReference>
<dbReference type="RefSeq" id="WP_037284444.1">
    <property type="nucleotide sequence ID" value="NZ_JEOB01000001.1"/>
</dbReference>
<evidence type="ECO:0000259" key="1">
    <source>
        <dbReference type="PROSITE" id="PS50887"/>
    </source>
</evidence>
<comment type="caution">
    <text evidence="2">The sequence shown here is derived from an EMBL/GenBank/DDBJ whole genome shotgun (WGS) entry which is preliminary data.</text>
</comment>
<dbReference type="InterPro" id="IPR050469">
    <property type="entry name" value="Diguanylate_Cyclase"/>
</dbReference>